<accession>A0ABV5ZA51</accession>
<comment type="function">
    <text evidence="1">Specifically methylates the cytosine at position 967 (m5C967) of 16S rRNA.</text>
</comment>
<dbReference type="PROSITE" id="PS51686">
    <property type="entry name" value="SAM_MT_RSMB_NOP"/>
    <property type="match status" value="1"/>
</dbReference>
<evidence type="ECO:0000256" key="5">
    <source>
        <dbReference type="ARBA" id="ARBA00022490"/>
    </source>
</evidence>
<sequence>MSTRLLAIDTLVCVLQQQQSLSQALQPALEQVSPRDKGLLQELCYGVLRWQPQLDKIAKHLLQKPFKKHDYDVHILIMLGLYQLLYTRIPPHAAIGESVETAKLMEKDWATGLVNGVLRRFQREQEEISTALQGKAEYLHAHPQWLLAKLQHNWPEHWQQIVSANNAYPPMTLRVNQQQQSRDAYLQTLIQAGIAAHATPFSPWGITLEQAQDVQVLPGFFEGSVSVQDEAAQLAATLLAPQAGEHLLDACCAPGGKTAHLLESCPEARITALDLDYQRQQRTRATLSRLGLAAQVLQGDASQQNWWDGQLFDAILADVPCSATGVIRRHPDIKHLRTSEDIVALAELQLAILSNLWQMLKPGGRLLYATCSVLPQENNRIVERFLKQQPEAQIIPLDVPWGLPQSCGRQLLPQPGGHDGFFYALLTKVV</sequence>
<dbReference type="InterPro" id="IPR023267">
    <property type="entry name" value="RCMT"/>
</dbReference>
<dbReference type="EC" id="2.1.1.176" evidence="4"/>
<feature type="binding site" evidence="14">
    <location>
        <position position="300"/>
    </location>
    <ligand>
        <name>S-adenosyl-L-methionine</name>
        <dbReference type="ChEBI" id="CHEBI:59789"/>
    </ligand>
</feature>
<evidence type="ECO:0000256" key="10">
    <source>
        <dbReference type="ARBA" id="ARBA00022884"/>
    </source>
</evidence>
<evidence type="ECO:0000256" key="4">
    <source>
        <dbReference type="ARBA" id="ARBA00012140"/>
    </source>
</evidence>
<dbReference type="CDD" id="cd02440">
    <property type="entry name" value="AdoMet_MTases"/>
    <property type="match status" value="1"/>
</dbReference>
<dbReference type="InterPro" id="IPR049560">
    <property type="entry name" value="MeTrfase_RsmB-F_NOP2_cat"/>
</dbReference>
<dbReference type="Gene3D" id="1.10.940.10">
    <property type="entry name" value="NusB-like"/>
    <property type="match status" value="1"/>
</dbReference>
<dbReference type="EMBL" id="JBHLZN010000002">
    <property type="protein sequence ID" value="MFB9886128.1"/>
    <property type="molecule type" value="Genomic_DNA"/>
</dbReference>
<dbReference type="InterPro" id="IPR004573">
    <property type="entry name" value="rRNA_ssu_MeTfrase_B"/>
</dbReference>
<comment type="caution">
    <text evidence="16">The sequence shown here is derived from an EMBL/GenBank/DDBJ whole genome shotgun (WGS) entry which is preliminary data.</text>
</comment>
<dbReference type="GO" id="GO:0008168">
    <property type="term" value="F:methyltransferase activity"/>
    <property type="evidence" value="ECO:0007669"/>
    <property type="project" value="UniProtKB-KW"/>
</dbReference>
<dbReference type="InterPro" id="IPR035926">
    <property type="entry name" value="NusB-like_sf"/>
</dbReference>
<dbReference type="InterPro" id="IPR054728">
    <property type="entry name" value="RsmB-like_ferredoxin"/>
</dbReference>
<evidence type="ECO:0000256" key="6">
    <source>
        <dbReference type="ARBA" id="ARBA00022552"/>
    </source>
</evidence>
<dbReference type="Gene3D" id="1.10.287.730">
    <property type="entry name" value="Helix hairpin bin"/>
    <property type="match status" value="1"/>
</dbReference>
<reference evidence="16 17" key="1">
    <citation type="submission" date="2024-09" db="EMBL/GenBank/DDBJ databases">
        <authorList>
            <person name="Sun Q."/>
            <person name="Mori K."/>
        </authorList>
    </citation>
    <scope>NUCLEOTIDE SEQUENCE [LARGE SCALE GENOMIC DNA]</scope>
    <source>
        <strain evidence="16 17">ATCC 51285</strain>
    </source>
</reference>
<dbReference type="NCBIfam" id="NF011494">
    <property type="entry name" value="PRK14902.1"/>
    <property type="match status" value="1"/>
</dbReference>
<evidence type="ECO:0000259" key="15">
    <source>
        <dbReference type="PROSITE" id="PS51686"/>
    </source>
</evidence>
<dbReference type="SUPFAM" id="SSF48013">
    <property type="entry name" value="NusB-like"/>
    <property type="match status" value="1"/>
</dbReference>
<dbReference type="NCBIfam" id="TIGR00563">
    <property type="entry name" value="rsmB"/>
    <property type="match status" value="1"/>
</dbReference>
<evidence type="ECO:0000256" key="13">
    <source>
        <dbReference type="ARBA" id="ARBA00047283"/>
    </source>
</evidence>
<evidence type="ECO:0000256" key="9">
    <source>
        <dbReference type="ARBA" id="ARBA00022691"/>
    </source>
</evidence>
<dbReference type="InterPro" id="IPR029063">
    <property type="entry name" value="SAM-dependent_MTases_sf"/>
</dbReference>
<dbReference type="Gene3D" id="3.40.50.150">
    <property type="entry name" value="Vaccinia Virus protein VP39"/>
    <property type="match status" value="1"/>
</dbReference>
<evidence type="ECO:0000256" key="8">
    <source>
        <dbReference type="ARBA" id="ARBA00022679"/>
    </source>
</evidence>
<name>A0ABV5ZA51_9GAMM</name>
<dbReference type="Pfam" id="PF22458">
    <property type="entry name" value="RsmF-B_ferredox"/>
    <property type="match status" value="1"/>
</dbReference>
<dbReference type="Proteomes" id="UP001589628">
    <property type="component" value="Unassembled WGS sequence"/>
</dbReference>
<evidence type="ECO:0000313" key="16">
    <source>
        <dbReference type="EMBL" id="MFB9886128.1"/>
    </source>
</evidence>
<keyword evidence="5" id="KW-0963">Cytoplasm</keyword>
<dbReference type="SUPFAM" id="SSF53335">
    <property type="entry name" value="S-adenosyl-L-methionine-dependent methyltransferases"/>
    <property type="match status" value="1"/>
</dbReference>
<dbReference type="Pfam" id="PF01189">
    <property type="entry name" value="Methyltr_RsmB-F"/>
    <property type="match status" value="1"/>
</dbReference>
<organism evidence="16 17">
    <name type="scientific">Balneatrix alpica</name>
    <dbReference type="NCBI Taxonomy" id="75684"/>
    <lineage>
        <taxon>Bacteria</taxon>
        <taxon>Pseudomonadati</taxon>
        <taxon>Pseudomonadota</taxon>
        <taxon>Gammaproteobacteria</taxon>
        <taxon>Oceanospirillales</taxon>
        <taxon>Balneatrichaceae</taxon>
        <taxon>Balneatrix</taxon>
    </lineage>
</organism>
<dbReference type="PANTHER" id="PTHR22807">
    <property type="entry name" value="NOP2 YEAST -RELATED NOL1/NOP2/FMU SUN DOMAIN-CONTAINING"/>
    <property type="match status" value="1"/>
</dbReference>
<keyword evidence="10 14" id="KW-0694">RNA-binding</keyword>
<evidence type="ECO:0000313" key="17">
    <source>
        <dbReference type="Proteomes" id="UP001589628"/>
    </source>
</evidence>
<dbReference type="GO" id="GO:0032259">
    <property type="term" value="P:methylation"/>
    <property type="evidence" value="ECO:0007669"/>
    <property type="project" value="UniProtKB-KW"/>
</dbReference>
<proteinExistence type="inferred from homology"/>
<evidence type="ECO:0000256" key="7">
    <source>
        <dbReference type="ARBA" id="ARBA00022603"/>
    </source>
</evidence>
<evidence type="ECO:0000256" key="2">
    <source>
        <dbReference type="ARBA" id="ARBA00004496"/>
    </source>
</evidence>
<dbReference type="PANTHER" id="PTHR22807:SF61">
    <property type="entry name" value="NOL1_NOP2_SUN FAMILY PROTEIN _ ANTITERMINATION NUSB DOMAIN-CONTAINING PROTEIN"/>
    <property type="match status" value="1"/>
</dbReference>
<evidence type="ECO:0000256" key="1">
    <source>
        <dbReference type="ARBA" id="ARBA00002724"/>
    </source>
</evidence>
<feature type="domain" description="SAM-dependent MTase RsmB/NOP-type" evidence="15">
    <location>
        <begin position="161"/>
        <end position="429"/>
    </location>
</feature>
<keyword evidence="8 14" id="KW-0808">Transferase</keyword>
<evidence type="ECO:0000256" key="12">
    <source>
        <dbReference type="ARBA" id="ARBA00031088"/>
    </source>
</evidence>
<keyword evidence="6" id="KW-0698">rRNA processing</keyword>
<feature type="binding site" evidence="14">
    <location>
        <begin position="251"/>
        <end position="257"/>
    </location>
    <ligand>
        <name>S-adenosyl-L-methionine</name>
        <dbReference type="ChEBI" id="CHEBI:59789"/>
    </ligand>
</feature>
<keyword evidence="9 14" id="KW-0949">S-adenosyl-L-methionine</keyword>
<feature type="active site" description="Nucleophile" evidence="14">
    <location>
        <position position="371"/>
    </location>
</feature>
<dbReference type="PRINTS" id="PR02008">
    <property type="entry name" value="RCMTFAMILY"/>
</dbReference>
<feature type="binding site" evidence="14">
    <location>
        <position position="318"/>
    </location>
    <ligand>
        <name>S-adenosyl-L-methionine</name>
        <dbReference type="ChEBI" id="CHEBI:59789"/>
    </ligand>
</feature>
<evidence type="ECO:0000256" key="14">
    <source>
        <dbReference type="PROSITE-ProRule" id="PRU01023"/>
    </source>
</evidence>
<dbReference type="NCBIfam" id="NF008149">
    <property type="entry name" value="PRK10901.1"/>
    <property type="match status" value="1"/>
</dbReference>
<comment type="catalytic activity">
    <reaction evidence="13">
        <text>cytidine(967) in 16S rRNA + S-adenosyl-L-methionine = 5-methylcytidine(967) in 16S rRNA + S-adenosyl-L-homocysteine + H(+)</text>
        <dbReference type="Rhea" id="RHEA:42748"/>
        <dbReference type="Rhea" id="RHEA-COMP:10219"/>
        <dbReference type="Rhea" id="RHEA-COMP:10220"/>
        <dbReference type="ChEBI" id="CHEBI:15378"/>
        <dbReference type="ChEBI" id="CHEBI:57856"/>
        <dbReference type="ChEBI" id="CHEBI:59789"/>
        <dbReference type="ChEBI" id="CHEBI:74483"/>
        <dbReference type="ChEBI" id="CHEBI:82748"/>
        <dbReference type="EC" id="2.1.1.176"/>
    </reaction>
</comment>
<dbReference type="InterPro" id="IPR006027">
    <property type="entry name" value="NusB_RsmB_TIM44"/>
</dbReference>
<protein>
    <recommendedName>
        <fullName evidence="4">16S rRNA (cytosine(967)-C(5))-methyltransferase</fullName>
        <ecNumber evidence="4">2.1.1.176</ecNumber>
    </recommendedName>
    <alternativeName>
        <fullName evidence="11">16S rRNA m5C967 methyltransferase</fullName>
    </alternativeName>
    <alternativeName>
        <fullName evidence="12">rRNA (cytosine-C(5)-)-methyltransferase RsmB</fullName>
    </alternativeName>
</protein>
<dbReference type="RefSeq" id="WP_027311624.1">
    <property type="nucleotide sequence ID" value="NZ_JAUESS010000007.1"/>
</dbReference>
<evidence type="ECO:0000256" key="3">
    <source>
        <dbReference type="ARBA" id="ARBA00007494"/>
    </source>
</evidence>
<dbReference type="Gene3D" id="3.30.70.1170">
    <property type="entry name" value="Sun protein, domain 3"/>
    <property type="match status" value="1"/>
</dbReference>
<dbReference type="Pfam" id="PF01029">
    <property type="entry name" value="NusB"/>
    <property type="match status" value="1"/>
</dbReference>
<feature type="binding site" evidence="14">
    <location>
        <position position="274"/>
    </location>
    <ligand>
        <name>S-adenosyl-L-methionine</name>
        <dbReference type="ChEBI" id="CHEBI:59789"/>
    </ligand>
</feature>
<comment type="similarity">
    <text evidence="3 14">Belongs to the class I-like SAM-binding methyltransferase superfamily. RsmB/NOP family.</text>
</comment>
<keyword evidence="17" id="KW-1185">Reference proteome</keyword>
<gene>
    <name evidence="16" type="primary">rsmB</name>
    <name evidence="16" type="ORF">ACFFLH_06875</name>
</gene>
<dbReference type="InterPro" id="IPR018314">
    <property type="entry name" value="RsmB/NOL1/NOP2-like_CS"/>
</dbReference>
<comment type="subcellular location">
    <subcellularLocation>
        <location evidence="2">Cytoplasm</location>
    </subcellularLocation>
</comment>
<evidence type="ECO:0000256" key="11">
    <source>
        <dbReference type="ARBA" id="ARBA00030399"/>
    </source>
</evidence>
<dbReference type="InterPro" id="IPR001678">
    <property type="entry name" value="MeTrfase_RsmB-F_NOP2_dom"/>
</dbReference>
<keyword evidence="7 14" id="KW-0489">Methyltransferase</keyword>
<dbReference type="PROSITE" id="PS01153">
    <property type="entry name" value="NOL1_NOP2_SUN"/>
    <property type="match status" value="1"/>
</dbReference>